<reference evidence="1 2" key="1">
    <citation type="journal article" date="2011" name="Stand. Genomic Sci.">
        <title>Complete genome sequence of Marivirga tractuosa type strain (H-43).</title>
        <authorList>
            <person name="Pagani I."/>
            <person name="Chertkov O."/>
            <person name="Lapidus A."/>
            <person name="Lucas S."/>
            <person name="Del Rio T.G."/>
            <person name="Tice H."/>
            <person name="Copeland A."/>
            <person name="Cheng J.F."/>
            <person name="Nolan M."/>
            <person name="Saunders E."/>
            <person name="Pitluck S."/>
            <person name="Held B."/>
            <person name="Goodwin L."/>
            <person name="Liolios K."/>
            <person name="Ovchinikova G."/>
            <person name="Ivanova N."/>
            <person name="Mavromatis K."/>
            <person name="Pati A."/>
            <person name="Chen A."/>
            <person name="Palaniappan K."/>
            <person name="Land M."/>
            <person name="Hauser L."/>
            <person name="Jeffries C.D."/>
            <person name="Detter J.C."/>
            <person name="Han C."/>
            <person name="Tapia R."/>
            <person name="Ngatchou-Djao O.D."/>
            <person name="Rohde M."/>
            <person name="Goker M."/>
            <person name="Spring S."/>
            <person name="Sikorski J."/>
            <person name="Woyke T."/>
            <person name="Bristow J."/>
            <person name="Eisen J.A."/>
            <person name="Markowitz V."/>
            <person name="Hugenholtz P."/>
            <person name="Klenk H.P."/>
            <person name="Kyrpides N.C."/>
        </authorList>
    </citation>
    <scope>NUCLEOTIDE SEQUENCE [LARGE SCALE GENOMIC DNA]</scope>
    <source>
        <strain evidence="2">ATCC 23168 / DSM 4126 / NBRC 15989 / NCIMB 1408 / VKM B-1430 / H-43</strain>
    </source>
</reference>
<dbReference type="RefSeq" id="WP_013452400.1">
    <property type="nucleotide sequence ID" value="NC_014759.1"/>
</dbReference>
<organism evidence="1 2">
    <name type="scientific">Marivirga tractuosa (strain ATCC 23168 / DSM 4126 / NBRC 15989 / NCIMB 1408 / VKM B-1430 / H-43)</name>
    <name type="common">Microscilla tractuosa</name>
    <name type="synonym">Flexibacter tractuosus</name>
    <dbReference type="NCBI Taxonomy" id="643867"/>
    <lineage>
        <taxon>Bacteria</taxon>
        <taxon>Pseudomonadati</taxon>
        <taxon>Bacteroidota</taxon>
        <taxon>Cytophagia</taxon>
        <taxon>Cytophagales</taxon>
        <taxon>Marivirgaceae</taxon>
        <taxon>Marivirga</taxon>
    </lineage>
</organism>
<gene>
    <name evidence="1" type="ordered locus">Ftrac_0238</name>
</gene>
<evidence type="ECO:0000313" key="2">
    <source>
        <dbReference type="Proteomes" id="UP000008720"/>
    </source>
</evidence>
<name>E4TLB1_MARTH</name>
<proteinExistence type="predicted"/>
<protein>
    <submittedName>
        <fullName evidence="1">Uncharacterized protein</fullName>
    </submittedName>
</protein>
<dbReference type="AlphaFoldDB" id="E4TLB1"/>
<sequence length="119" mass="13760">MSIRERILLYLDFKNQSIRSYEKINGFGNGSIGKYLKGEQKTMGLDKLEKMLIIDSYLSAEWLLRGEGEMFIKEDLKVISDKPIDFTLSFTLVDGKISVRNLKREIDNLKSILDKHNLS</sequence>
<dbReference type="Proteomes" id="UP000008720">
    <property type="component" value="Chromosome"/>
</dbReference>
<dbReference type="OrthoDB" id="839492at2"/>
<accession>E4TLB1</accession>
<evidence type="ECO:0000313" key="1">
    <source>
        <dbReference type="EMBL" id="ADR20249.1"/>
    </source>
</evidence>
<dbReference type="HOGENOM" id="CLU_2058576_0_0_10"/>
<dbReference type="KEGG" id="mtt:Ftrac_0238"/>
<keyword evidence="2" id="KW-1185">Reference proteome</keyword>
<dbReference type="EMBL" id="CP002349">
    <property type="protein sequence ID" value="ADR20249.1"/>
    <property type="molecule type" value="Genomic_DNA"/>
</dbReference>